<name>A0L7L8_MAGMM</name>
<feature type="compositionally biased region" description="Polar residues" evidence="1">
    <location>
        <begin position="22"/>
        <end position="32"/>
    </location>
</feature>
<evidence type="ECO:0000256" key="1">
    <source>
        <dbReference type="SAM" id="MobiDB-lite"/>
    </source>
</evidence>
<sequence>MSVQGAGQILDNAVSRGEQKLHASSKQASSEVQSERIRTSGQETGQQLAKTTQAESASYRITISEQGRDLQRGKMLHPTPRLIG</sequence>
<gene>
    <name evidence="2" type="ordered locus">Mmc1_1452</name>
</gene>
<accession>A0L7L8</accession>
<dbReference type="KEGG" id="mgm:Mmc1_1452"/>
<reference evidence="2 3" key="2">
    <citation type="journal article" date="2012" name="Int. J. Syst. Evol. Microbiol.">
        <title>Magnetococcus marinus gen. nov., sp. nov., a marine, magnetotactic bacterium that represents a novel lineage (Magnetococcaceae fam. nov.; Magnetococcales ord. nov.) at the base of the Alphaproteobacteria.</title>
        <authorList>
            <person name="Bazylinski D.A."/>
            <person name="Williams T.J."/>
            <person name="Lefevre C.T."/>
            <person name="Berg R.J."/>
            <person name="Zhang C.L."/>
            <person name="Bowser S.S."/>
            <person name="Dean A.J."/>
            <person name="Beveridge T.J."/>
        </authorList>
    </citation>
    <scope>NUCLEOTIDE SEQUENCE [LARGE SCALE GENOMIC DNA]</scope>
    <source>
        <strain evidence="3">ATCC BAA-1437 / JCM 17883 / MC-1</strain>
    </source>
</reference>
<evidence type="ECO:0000313" key="3">
    <source>
        <dbReference type="Proteomes" id="UP000002586"/>
    </source>
</evidence>
<organism evidence="2 3">
    <name type="scientific">Magnetococcus marinus (strain ATCC BAA-1437 / JCM 17883 / MC-1)</name>
    <dbReference type="NCBI Taxonomy" id="156889"/>
    <lineage>
        <taxon>Bacteria</taxon>
        <taxon>Pseudomonadati</taxon>
        <taxon>Pseudomonadota</taxon>
        <taxon>Magnetococcia</taxon>
        <taxon>Magnetococcales</taxon>
        <taxon>Magnetococcaceae</taxon>
        <taxon>Magnetococcus</taxon>
    </lineage>
</organism>
<protein>
    <submittedName>
        <fullName evidence="2">Uncharacterized protein</fullName>
    </submittedName>
</protein>
<feature type="region of interest" description="Disordered" evidence="1">
    <location>
        <begin position="1"/>
        <end position="84"/>
    </location>
</feature>
<reference evidence="3" key="1">
    <citation type="journal article" date="2009" name="Appl. Environ. Microbiol.">
        <title>Complete genome sequence of the chemolithoautotrophic marine magnetotactic coccus strain MC-1.</title>
        <authorList>
            <person name="Schubbe S."/>
            <person name="Williams T.J."/>
            <person name="Xie G."/>
            <person name="Kiss H.E."/>
            <person name="Brettin T.S."/>
            <person name="Martinez D."/>
            <person name="Ross C.A."/>
            <person name="Schuler D."/>
            <person name="Cox B.L."/>
            <person name="Nealson K.H."/>
            <person name="Bazylinski D.A."/>
        </authorList>
    </citation>
    <scope>NUCLEOTIDE SEQUENCE [LARGE SCALE GENOMIC DNA]</scope>
    <source>
        <strain evidence="3">ATCC BAA-1437 / JCM 17883 / MC-1</strain>
    </source>
</reference>
<keyword evidence="3" id="KW-1185">Reference proteome</keyword>
<feature type="compositionally biased region" description="Polar residues" evidence="1">
    <location>
        <begin position="39"/>
        <end position="65"/>
    </location>
</feature>
<dbReference type="AlphaFoldDB" id="A0L7L8"/>
<evidence type="ECO:0000313" key="2">
    <source>
        <dbReference type="EMBL" id="ABK43961.1"/>
    </source>
</evidence>
<dbReference type="EMBL" id="CP000471">
    <property type="protein sequence ID" value="ABK43961.1"/>
    <property type="molecule type" value="Genomic_DNA"/>
</dbReference>
<dbReference type="HOGENOM" id="CLU_2523583_0_0_5"/>
<dbReference type="STRING" id="156889.Mmc1_1452"/>
<dbReference type="RefSeq" id="WP_011713114.1">
    <property type="nucleotide sequence ID" value="NC_008576.1"/>
</dbReference>
<dbReference type="Proteomes" id="UP000002586">
    <property type="component" value="Chromosome"/>
</dbReference>
<proteinExistence type="predicted"/>